<keyword evidence="7" id="KW-1133">Transmembrane helix</keyword>
<keyword evidence="3" id="KW-0433">Leucine-rich repeat</keyword>
<evidence type="ECO:0000313" key="13">
    <source>
        <dbReference type="EMBL" id="AEL26983.1"/>
    </source>
</evidence>
<keyword evidence="10" id="KW-0325">Glycoprotein</keyword>
<comment type="subcellular location">
    <subcellularLocation>
        <location evidence="1">Cell membrane</location>
    </subcellularLocation>
    <subcellularLocation>
        <location evidence="11">Endomembrane system</location>
        <topology evidence="11">Single-pass membrane protein</topology>
    </subcellularLocation>
</comment>
<dbReference type="Pfam" id="PF13855">
    <property type="entry name" value="LRR_8"/>
    <property type="match status" value="1"/>
</dbReference>
<dbReference type="Gene3D" id="2.60.120.260">
    <property type="entry name" value="Galactose-binding domain-like"/>
    <property type="match status" value="1"/>
</dbReference>
<dbReference type="PROSITE" id="PS50093">
    <property type="entry name" value="PKD"/>
    <property type="match status" value="1"/>
</dbReference>
<dbReference type="GO" id="GO:0005886">
    <property type="term" value="C:plasma membrane"/>
    <property type="evidence" value="ECO:0007669"/>
    <property type="project" value="UniProtKB-SubCell"/>
</dbReference>
<gene>
    <name evidence="13" type="ordered locus">Cycma_3255</name>
</gene>
<evidence type="ECO:0000256" key="8">
    <source>
        <dbReference type="ARBA" id="ARBA00023136"/>
    </source>
</evidence>
<dbReference type="eggNOG" id="COG3291">
    <property type="taxonomic scope" value="Bacteria"/>
</dbReference>
<dbReference type="Gene3D" id="2.60.40.10">
    <property type="entry name" value="Immunoglobulins"/>
    <property type="match status" value="1"/>
</dbReference>
<evidence type="ECO:0000313" key="14">
    <source>
        <dbReference type="Proteomes" id="UP000001635"/>
    </source>
</evidence>
<evidence type="ECO:0000256" key="3">
    <source>
        <dbReference type="ARBA" id="ARBA00022614"/>
    </source>
</evidence>
<dbReference type="Pfam" id="PF00560">
    <property type="entry name" value="LRR_1"/>
    <property type="match status" value="2"/>
</dbReference>
<keyword evidence="9" id="KW-0675">Receptor</keyword>
<dbReference type="Pfam" id="PF18911">
    <property type="entry name" value="PKD_4"/>
    <property type="match status" value="1"/>
</dbReference>
<dbReference type="SUPFAM" id="SSF49299">
    <property type="entry name" value="PKD domain"/>
    <property type="match status" value="1"/>
</dbReference>
<keyword evidence="14" id="KW-1185">Reference proteome</keyword>
<dbReference type="HOGENOM" id="CLU_276319_0_0_10"/>
<keyword evidence="4" id="KW-0812">Transmembrane</keyword>
<dbReference type="OrthoDB" id="1488789at2"/>
<evidence type="ECO:0000256" key="1">
    <source>
        <dbReference type="ARBA" id="ARBA00004236"/>
    </source>
</evidence>
<evidence type="ECO:0000256" key="2">
    <source>
        <dbReference type="ARBA" id="ARBA00022475"/>
    </source>
</evidence>
<evidence type="ECO:0000256" key="9">
    <source>
        <dbReference type="ARBA" id="ARBA00023170"/>
    </source>
</evidence>
<dbReference type="PANTHER" id="PTHR48052:SF8">
    <property type="entry name" value="LRR RECEPTOR-LIKE SERINE_THREONINE-PROTEIN KINASE FLS2"/>
    <property type="match status" value="1"/>
</dbReference>
<protein>
    <submittedName>
        <fullName evidence="13">PKD domain containing protein</fullName>
    </submittedName>
</protein>
<evidence type="ECO:0000259" key="12">
    <source>
        <dbReference type="PROSITE" id="PS50093"/>
    </source>
</evidence>
<dbReference type="SMART" id="SM00369">
    <property type="entry name" value="LRR_TYP"/>
    <property type="match status" value="4"/>
</dbReference>
<evidence type="ECO:0000256" key="10">
    <source>
        <dbReference type="ARBA" id="ARBA00023180"/>
    </source>
</evidence>
<sequence>MRGLFFTFLICICLPFPSIGQETVSYDTLKLNQEILRSRQQQEKEYESWVENIYLDVTEKMRSDVKSKNSSFIKGNGLQQMSSLDGCEENSSNLTVSQFNALIDLYESTTINSNWTNSTGWDTAVRGVVEDIKCWYGVKINSSGDLIELTLDNNNLNGTLPSSLGNISTLSGLVIPNNPQLTGSIPESIGKMTNLVYINLSRNNFTGNLPDSIGYNTELISLLLFWNPNLQGEIPQSMENLVKLENFLMEDTNVGDTIPEIFGAMENLETVILGRNNFIGPIPSQYHPNSSLVTLNLANNNLSDSIPPSLGSLSNLGSLHLENNQLTKVLPGSLSNLSNLQELYVTGNKLDSIATDFSNMINLKKVHLSDNDIEGGVPTSLFSLSGLEELMFFENEFTGSLPDPSAMTSLRKFTSYSNFLAGPIPPGFANLPNLITFNIGFNGFTGTIPEGFMCGRPWIKEFNIGGNPEIYGEIPSCLSGTLMKLDLYKCSFTFEDIVPIKSNFTGGAMIYKEQQKVGEPRTESAYYGFPYLLEAAIDLNTPAASLFQWFKRGPGDTEIPLHPEPTSEARTFEIGPLDSLDAGNYFYKIWNEEAPGLILTSRDVTISITNKAPLAASILVTNLYCGQAFLPVIEGDEECSPIAVAYSWDFGDSLGSGDRRPVHQYATSGNYDVEVEISYRCGNTFVFTTTASRTITDNGFEALPIDFFSEEIITVYSQASQEVLQAEASTFQSDWHALFADRELNEMNVYENGTAGVWRNSSSLYYDTDREQKTIPDVSSDGTFLLAGFDWQYPELEAVSDWTTSGEMTAYSSSSQPKETRDVLGIYSSSLYGYGEELLIAQGVNSRNLEMAFTGFEPKEGASTGNWRFEDEEISLTERYRVLNGKGYFATVDMPVALLSGLTSVDIITSSGRQKAFSGSDIPVLCIREDPRNEFRSIVTFGSLVSDDYWTGEMVVSKILGEDVDASIDTISHTGFASLKVEGTETFHQDIMRLEEMKTYHFSAWITIGSNPSKPFITGGASAELVFRDKDGVEVGDSWIVYPSGPIIEGWQQLKGDFDFPENAITYDLSFNSGSHAILWVDDLRLFPIDANMQSYVYDYSSHRLVATLDAENFSTYYYYDNEGNLRLVKKETVSGIVTLSETEQYLIEREP</sequence>
<dbReference type="InterPro" id="IPR000601">
    <property type="entry name" value="PKD_dom"/>
</dbReference>
<dbReference type="InterPro" id="IPR035986">
    <property type="entry name" value="PKD_dom_sf"/>
</dbReference>
<dbReference type="STRING" id="880070.Cycma_3255"/>
<dbReference type="eggNOG" id="COG4886">
    <property type="taxonomic scope" value="Bacteria"/>
</dbReference>
<keyword evidence="8" id="KW-0472">Membrane</keyword>
<dbReference type="GO" id="GO:0012505">
    <property type="term" value="C:endomembrane system"/>
    <property type="evidence" value="ECO:0007669"/>
    <property type="project" value="UniProtKB-SubCell"/>
</dbReference>
<reference evidence="14" key="1">
    <citation type="submission" date="2011-07" db="EMBL/GenBank/DDBJ databases">
        <title>The complete genome of Cyclobacterium marinum DSM 745.</title>
        <authorList>
            <person name="Lucas S."/>
            <person name="Han J."/>
            <person name="Lapidus A."/>
            <person name="Bruce D."/>
            <person name="Goodwin L."/>
            <person name="Pitluck S."/>
            <person name="Peters L."/>
            <person name="Kyrpides N."/>
            <person name="Mavromatis K."/>
            <person name="Ivanova N."/>
            <person name="Ovchinnikova G."/>
            <person name="Chertkov O."/>
            <person name="Detter J.C."/>
            <person name="Tapia R."/>
            <person name="Han C."/>
            <person name="Land M."/>
            <person name="Hauser L."/>
            <person name="Markowitz V."/>
            <person name="Cheng J.-F."/>
            <person name="Hugenholtz P."/>
            <person name="Woyke T."/>
            <person name="Wu D."/>
            <person name="Tindall B."/>
            <person name="Schuetze A."/>
            <person name="Brambilla E."/>
            <person name="Klenk H.-P."/>
            <person name="Eisen J.A."/>
        </authorList>
    </citation>
    <scope>NUCLEOTIDE SEQUENCE [LARGE SCALE GENOMIC DNA]</scope>
    <source>
        <strain evidence="14">ATCC 25205 / DSM 745 / LMG 13164 / NCIMB 1802</strain>
    </source>
</reference>
<dbReference type="RefSeq" id="WP_014021273.1">
    <property type="nucleotide sequence ID" value="NC_015914.1"/>
</dbReference>
<feature type="domain" description="PKD" evidence="12">
    <location>
        <begin position="640"/>
        <end position="690"/>
    </location>
</feature>
<dbReference type="InterPro" id="IPR013783">
    <property type="entry name" value="Ig-like_fold"/>
</dbReference>
<dbReference type="Proteomes" id="UP000001635">
    <property type="component" value="Chromosome"/>
</dbReference>
<dbReference type="Gene3D" id="3.80.10.10">
    <property type="entry name" value="Ribonuclease Inhibitor"/>
    <property type="match status" value="3"/>
</dbReference>
<evidence type="ECO:0000256" key="5">
    <source>
        <dbReference type="ARBA" id="ARBA00022729"/>
    </source>
</evidence>
<dbReference type="EMBL" id="CP002955">
    <property type="protein sequence ID" value="AEL26983.1"/>
    <property type="molecule type" value="Genomic_DNA"/>
</dbReference>
<proteinExistence type="predicted"/>
<dbReference type="KEGG" id="cmr:Cycma_3255"/>
<dbReference type="CDD" id="cd00146">
    <property type="entry name" value="PKD"/>
    <property type="match status" value="1"/>
</dbReference>
<dbReference type="PANTHER" id="PTHR48052">
    <property type="entry name" value="UNNAMED PRODUCT"/>
    <property type="match status" value="1"/>
</dbReference>
<organism evidence="13 14">
    <name type="scientific">Cyclobacterium marinum (strain ATCC 25205 / DSM 745 / LMG 13164 / NCIMB 1802)</name>
    <name type="common">Flectobacillus marinus</name>
    <dbReference type="NCBI Taxonomy" id="880070"/>
    <lineage>
        <taxon>Bacteria</taxon>
        <taxon>Pseudomonadati</taxon>
        <taxon>Bacteroidota</taxon>
        <taxon>Cytophagia</taxon>
        <taxon>Cytophagales</taxon>
        <taxon>Cyclobacteriaceae</taxon>
        <taxon>Cyclobacterium</taxon>
    </lineage>
</organism>
<name>G0J7N0_CYCMS</name>
<evidence type="ECO:0000256" key="11">
    <source>
        <dbReference type="ARBA" id="ARBA00037847"/>
    </source>
</evidence>
<dbReference type="SUPFAM" id="SSF52058">
    <property type="entry name" value="L domain-like"/>
    <property type="match status" value="1"/>
</dbReference>
<keyword evidence="5" id="KW-0732">Signal</keyword>
<keyword evidence="6" id="KW-0677">Repeat</keyword>
<evidence type="ECO:0000256" key="6">
    <source>
        <dbReference type="ARBA" id="ARBA00022737"/>
    </source>
</evidence>
<dbReference type="InterPro" id="IPR001611">
    <property type="entry name" value="Leu-rich_rpt"/>
</dbReference>
<keyword evidence="2" id="KW-1003">Cell membrane</keyword>
<dbReference type="InterPro" id="IPR032675">
    <property type="entry name" value="LRR_dom_sf"/>
</dbReference>
<dbReference type="AlphaFoldDB" id="G0J7N0"/>
<dbReference type="FunFam" id="3.80.10.10:FF:000383">
    <property type="entry name" value="Leucine-rich repeat receptor protein kinase EMS1"/>
    <property type="match status" value="1"/>
</dbReference>
<dbReference type="InterPro" id="IPR003591">
    <property type="entry name" value="Leu-rich_rpt_typical-subtyp"/>
</dbReference>
<accession>G0J7N0</accession>
<evidence type="ECO:0000256" key="7">
    <source>
        <dbReference type="ARBA" id="ARBA00022989"/>
    </source>
</evidence>
<evidence type="ECO:0000256" key="4">
    <source>
        <dbReference type="ARBA" id="ARBA00022692"/>
    </source>
</evidence>